<protein>
    <submittedName>
        <fullName evidence="2">Glycosyltransferase</fullName>
        <ecNumber evidence="2">2.4.-.-</ecNumber>
    </submittedName>
</protein>
<comment type="caution">
    <text evidence="2">The sequence shown here is derived from an EMBL/GenBank/DDBJ whole genome shotgun (WGS) entry which is preliminary data.</text>
</comment>
<sequence>MDVAIICVTHNSIELIADFLRAALDDCAGGSQRIVVVDSASTDGTPEAARAVSAVVDVCVMAGNYGYAAGINVGIDHVRGTGGAGAFVVANPDVLLGPGNVALLVDALALEDVGVSCPMIMDQYGVRDDSLNRLPNVWTGLVGAVLGGRGTAVLGLPVEVVRDTSAYERAHAVGWACGGLLAISEECLTRVGLWNEEYFMYEEEVDFCERVAQAGLRVWYVPDAVVTRAVFSDANAPWRHALSQINRIRREDHSGGGSLRRTQFVLENLLRLWRPRSRAALWAVITNATPGQVIHRYRPGSQIEVGAATPSAPAPYAVLSASGNTAAG</sequence>
<evidence type="ECO:0000313" key="3">
    <source>
        <dbReference type="Proteomes" id="UP001596298"/>
    </source>
</evidence>
<reference evidence="3" key="1">
    <citation type="journal article" date="2019" name="Int. J. Syst. Evol. Microbiol.">
        <title>The Global Catalogue of Microorganisms (GCM) 10K type strain sequencing project: providing services to taxonomists for standard genome sequencing and annotation.</title>
        <authorList>
            <consortium name="The Broad Institute Genomics Platform"/>
            <consortium name="The Broad Institute Genome Sequencing Center for Infectious Disease"/>
            <person name="Wu L."/>
            <person name="Ma J."/>
        </authorList>
    </citation>
    <scope>NUCLEOTIDE SEQUENCE [LARGE SCALE GENOMIC DNA]</scope>
    <source>
        <strain evidence="3">CCUG 58127</strain>
    </source>
</reference>
<dbReference type="Gene3D" id="3.90.550.10">
    <property type="entry name" value="Spore Coat Polysaccharide Biosynthesis Protein SpsA, Chain A"/>
    <property type="match status" value="1"/>
</dbReference>
<proteinExistence type="predicted"/>
<dbReference type="GO" id="GO:0016757">
    <property type="term" value="F:glycosyltransferase activity"/>
    <property type="evidence" value="ECO:0007669"/>
    <property type="project" value="UniProtKB-KW"/>
</dbReference>
<accession>A0ABW2AG54</accession>
<keyword evidence="2" id="KW-0808">Transferase</keyword>
<name>A0ABW2AG54_9MICO</name>
<dbReference type="Proteomes" id="UP001596298">
    <property type="component" value="Unassembled WGS sequence"/>
</dbReference>
<dbReference type="PANTHER" id="PTHR43179">
    <property type="entry name" value="RHAMNOSYLTRANSFERASE WBBL"/>
    <property type="match status" value="1"/>
</dbReference>
<dbReference type="SUPFAM" id="SSF53448">
    <property type="entry name" value="Nucleotide-diphospho-sugar transferases"/>
    <property type="match status" value="1"/>
</dbReference>
<keyword evidence="2" id="KW-0328">Glycosyltransferase</keyword>
<dbReference type="EMBL" id="JBHSWH010000001">
    <property type="protein sequence ID" value="MFC6705713.1"/>
    <property type="molecule type" value="Genomic_DNA"/>
</dbReference>
<evidence type="ECO:0000259" key="1">
    <source>
        <dbReference type="Pfam" id="PF00535"/>
    </source>
</evidence>
<organism evidence="2 3">
    <name type="scientific">Flexivirga alba</name>
    <dbReference type="NCBI Taxonomy" id="702742"/>
    <lineage>
        <taxon>Bacteria</taxon>
        <taxon>Bacillati</taxon>
        <taxon>Actinomycetota</taxon>
        <taxon>Actinomycetes</taxon>
        <taxon>Micrococcales</taxon>
        <taxon>Dermacoccaceae</taxon>
        <taxon>Flexivirga</taxon>
    </lineage>
</organism>
<dbReference type="InterPro" id="IPR029044">
    <property type="entry name" value="Nucleotide-diphossugar_trans"/>
</dbReference>
<keyword evidence="3" id="KW-1185">Reference proteome</keyword>
<gene>
    <name evidence="2" type="ORF">ACFQDH_10655</name>
</gene>
<dbReference type="RefSeq" id="WP_382401092.1">
    <property type="nucleotide sequence ID" value="NZ_JBHSWH010000001.1"/>
</dbReference>
<evidence type="ECO:0000313" key="2">
    <source>
        <dbReference type="EMBL" id="MFC6705713.1"/>
    </source>
</evidence>
<feature type="domain" description="Glycosyltransferase 2-like" evidence="1">
    <location>
        <begin position="5"/>
        <end position="127"/>
    </location>
</feature>
<dbReference type="EC" id="2.4.-.-" evidence="2"/>
<dbReference type="InterPro" id="IPR001173">
    <property type="entry name" value="Glyco_trans_2-like"/>
</dbReference>
<dbReference type="Pfam" id="PF00535">
    <property type="entry name" value="Glycos_transf_2"/>
    <property type="match status" value="1"/>
</dbReference>
<dbReference type="PANTHER" id="PTHR43179:SF7">
    <property type="entry name" value="RHAMNOSYLTRANSFERASE WBBL"/>
    <property type="match status" value="1"/>
</dbReference>